<evidence type="ECO:0000313" key="2">
    <source>
        <dbReference type="EMBL" id="KAL3808380.1"/>
    </source>
</evidence>
<evidence type="ECO:0000313" key="3">
    <source>
        <dbReference type="Proteomes" id="UP001530377"/>
    </source>
</evidence>
<keyword evidence="1" id="KW-1133">Transmembrane helix</keyword>
<dbReference type="Proteomes" id="UP001530377">
    <property type="component" value="Unassembled WGS sequence"/>
</dbReference>
<comment type="caution">
    <text evidence="2">The sequence shown here is derived from an EMBL/GenBank/DDBJ whole genome shotgun (WGS) entry which is preliminary data.</text>
</comment>
<sequence length="446" mass="50751">MGPKQVVNEVITSSTICPEEKASIDVNECDTYPPWCRTIHQIRSSIRRISRSVPEQAPLYAALFFSLVAVTLSVRTHLSTRFVSLEEPFRVSPFFKDVGYIGLSTWELCSIKQDALDAILAGEIIKNEMVPSDSPPTIGRTATDVPSNVTFQHSLDYFNEPVQDDVLAPGVFPYNDDDRYSSELLKDDYWHCHNIHMSSANVGDDKLWDISRVFFMLGTIMGMTSTVLLIALIVRRGQDAKSRWLRGKLRRYKRNAKTQSVVLQQLEEGEKILFENNWRMLDTDYRGYRSISICFLVSYLMQSLTLLFFDSDICRKQVCLMATSAQGLLVASLLWVMSSLLILSMMKKIMRNREEVRRFKNMGRKKNVSMQNIQSNDTDTENIIFGITHARENITNDLHDTEMGNCTDAGNSLLSVTYDTKSFESEITDCSSDSSGCYDEVTLQQN</sequence>
<feature type="transmembrane region" description="Helical" evidence="1">
    <location>
        <begin position="213"/>
        <end position="234"/>
    </location>
</feature>
<protein>
    <submittedName>
        <fullName evidence="2">Uncharacterized protein</fullName>
    </submittedName>
</protein>
<dbReference type="AlphaFoldDB" id="A0ABD3RLG2"/>
<reference evidence="2 3" key="1">
    <citation type="submission" date="2024-10" db="EMBL/GenBank/DDBJ databases">
        <title>Updated reference genomes for cyclostephanoid diatoms.</title>
        <authorList>
            <person name="Roberts W.R."/>
            <person name="Alverson A.J."/>
        </authorList>
    </citation>
    <scope>NUCLEOTIDE SEQUENCE [LARGE SCALE GENOMIC DNA]</scope>
    <source>
        <strain evidence="2 3">AJA228-03</strain>
    </source>
</reference>
<keyword evidence="3" id="KW-1185">Reference proteome</keyword>
<feature type="transmembrane region" description="Helical" evidence="1">
    <location>
        <begin position="57"/>
        <end position="78"/>
    </location>
</feature>
<gene>
    <name evidence="2" type="ORF">ACHAXA_005351</name>
</gene>
<feature type="transmembrane region" description="Helical" evidence="1">
    <location>
        <begin position="321"/>
        <end position="343"/>
    </location>
</feature>
<keyword evidence="1" id="KW-0812">Transmembrane</keyword>
<proteinExistence type="predicted"/>
<name>A0ABD3RLG2_9STRA</name>
<accession>A0ABD3RLG2</accession>
<dbReference type="EMBL" id="JALLPB020000516">
    <property type="protein sequence ID" value="KAL3808380.1"/>
    <property type="molecule type" value="Genomic_DNA"/>
</dbReference>
<evidence type="ECO:0000256" key="1">
    <source>
        <dbReference type="SAM" id="Phobius"/>
    </source>
</evidence>
<organism evidence="2 3">
    <name type="scientific">Cyclostephanos tholiformis</name>
    <dbReference type="NCBI Taxonomy" id="382380"/>
    <lineage>
        <taxon>Eukaryota</taxon>
        <taxon>Sar</taxon>
        <taxon>Stramenopiles</taxon>
        <taxon>Ochrophyta</taxon>
        <taxon>Bacillariophyta</taxon>
        <taxon>Coscinodiscophyceae</taxon>
        <taxon>Thalassiosirophycidae</taxon>
        <taxon>Stephanodiscales</taxon>
        <taxon>Stephanodiscaceae</taxon>
        <taxon>Cyclostephanos</taxon>
    </lineage>
</organism>
<keyword evidence="1" id="KW-0472">Membrane</keyword>
<feature type="transmembrane region" description="Helical" evidence="1">
    <location>
        <begin position="288"/>
        <end position="309"/>
    </location>
</feature>